<dbReference type="RefSeq" id="WP_186914357.1">
    <property type="nucleotide sequence ID" value="NZ_JACOFV010000037.1"/>
</dbReference>
<dbReference type="EMBL" id="JACOFV010000037">
    <property type="protein sequence ID" value="MBC3864359.1"/>
    <property type="molecule type" value="Genomic_DNA"/>
</dbReference>
<organism evidence="1 2">
    <name type="scientific">Undibacterium jejuense</name>
    <dbReference type="NCBI Taxonomy" id="1344949"/>
    <lineage>
        <taxon>Bacteria</taxon>
        <taxon>Pseudomonadati</taxon>
        <taxon>Pseudomonadota</taxon>
        <taxon>Betaproteobacteria</taxon>
        <taxon>Burkholderiales</taxon>
        <taxon>Oxalobacteraceae</taxon>
        <taxon>Undibacterium</taxon>
    </lineage>
</organism>
<dbReference type="Proteomes" id="UP000634011">
    <property type="component" value="Unassembled WGS sequence"/>
</dbReference>
<gene>
    <name evidence="1" type="ORF">H8K32_19870</name>
</gene>
<dbReference type="Pfam" id="PF05930">
    <property type="entry name" value="Phage_AlpA"/>
    <property type="match status" value="1"/>
</dbReference>
<dbReference type="PANTHER" id="PTHR36154:SF1">
    <property type="entry name" value="DNA-BINDING TRANSCRIPTIONAL ACTIVATOR ALPA"/>
    <property type="match status" value="1"/>
</dbReference>
<protein>
    <submittedName>
        <fullName evidence="1">AlpA family transcriptional regulator</fullName>
    </submittedName>
</protein>
<accession>A0A923KRV1</accession>
<comment type="caution">
    <text evidence="1">The sequence shown here is derived from an EMBL/GenBank/DDBJ whole genome shotgun (WGS) entry which is preliminary data.</text>
</comment>
<dbReference type="InterPro" id="IPR052931">
    <property type="entry name" value="Prophage_regulatory_activator"/>
</dbReference>
<evidence type="ECO:0000313" key="1">
    <source>
        <dbReference type="EMBL" id="MBC3864359.1"/>
    </source>
</evidence>
<reference evidence="1" key="1">
    <citation type="submission" date="2020-08" db="EMBL/GenBank/DDBJ databases">
        <title>Novel species isolated from subtropical streams in China.</title>
        <authorList>
            <person name="Lu H."/>
        </authorList>
    </citation>
    <scope>NUCLEOTIDE SEQUENCE</scope>
    <source>
        <strain evidence="1">KACC 12607</strain>
    </source>
</reference>
<dbReference type="AlphaFoldDB" id="A0A923KRV1"/>
<dbReference type="Gene3D" id="1.10.238.160">
    <property type="match status" value="1"/>
</dbReference>
<proteinExistence type="predicted"/>
<dbReference type="InterPro" id="IPR010260">
    <property type="entry name" value="AlpA"/>
</dbReference>
<dbReference type="PANTHER" id="PTHR36154">
    <property type="entry name" value="DNA-BINDING TRANSCRIPTIONAL ACTIVATOR ALPA"/>
    <property type="match status" value="1"/>
</dbReference>
<name>A0A923KRV1_9BURK</name>
<sequence length="65" mass="7404">MVQPHNTLWRLPTVLQETGLSKSEIYRRIKLNTFPKPLKLGVRAVAWPAVEIQSWVQSLIHGAAK</sequence>
<keyword evidence="2" id="KW-1185">Reference proteome</keyword>
<evidence type="ECO:0000313" key="2">
    <source>
        <dbReference type="Proteomes" id="UP000634011"/>
    </source>
</evidence>